<dbReference type="InterPro" id="IPR036890">
    <property type="entry name" value="HATPase_C_sf"/>
</dbReference>
<evidence type="ECO:0000256" key="5">
    <source>
        <dbReference type="ARBA" id="ARBA00022741"/>
    </source>
</evidence>
<evidence type="ECO:0000313" key="11">
    <source>
        <dbReference type="EMBL" id="MFD0920364.1"/>
    </source>
</evidence>
<dbReference type="Pfam" id="PF07730">
    <property type="entry name" value="HisKA_3"/>
    <property type="match status" value="1"/>
</dbReference>
<feature type="transmembrane region" description="Helical" evidence="9">
    <location>
        <begin position="43"/>
        <end position="60"/>
    </location>
</feature>
<reference evidence="12" key="1">
    <citation type="journal article" date="2019" name="Int. J. Syst. Evol. Microbiol.">
        <title>The Global Catalogue of Microorganisms (GCM) 10K type strain sequencing project: providing services to taxonomists for standard genome sequencing and annotation.</title>
        <authorList>
            <consortium name="The Broad Institute Genomics Platform"/>
            <consortium name="The Broad Institute Genome Sequencing Center for Infectious Disease"/>
            <person name="Wu L."/>
            <person name="Ma J."/>
        </authorList>
    </citation>
    <scope>NUCLEOTIDE SEQUENCE [LARGE SCALE GENOMIC DNA]</scope>
    <source>
        <strain evidence="12">CCUG 56401</strain>
    </source>
</reference>
<evidence type="ECO:0000313" key="12">
    <source>
        <dbReference type="Proteomes" id="UP001597018"/>
    </source>
</evidence>
<comment type="caution">
    <text evidence="11">The sequence shown here is derived from an EMBL/GenBank/DDBJ whole genome shotgun (WGS) entry which is preliminary data.</text>
</comment>
<evidence type="ECO:0000256" key="9">
    <source>
        <dbReference type="SAM" id="Phobius"/>
    </source>
</evidence>
<dbReference type="Gene3D" id="3.30.565.10">
    <property type="entry name" value="Histidine kinase-like ATPase, C-terminal domain"/>
    <property type="match status" value="1"/>
</dbReference>
<dbReference type="Gene3D" id="1.20.5.1930">
    <property type="match status" value="1"/>
</dbReference>
<keyword evidence="9" id="KW-0812">Transmembrane</keyword>
<feature type="transmembrane region" description="Helical" evidence="9">
    <location>
        <begin position="12"/>
        <end position="31"/>
    </location>
</feature>
<dbReference type="PANTHER" id="PTHR24421">
    <property type="entry name" value="NITRATE/NITRITE SENSOR PROTEIN NARX-RELATED"/>
    <property type="match status" value="1"/>
</dbReference>
<keyword evidence="3" id="KW-0597">Phosphoprotein</keyword>
<protein>
    <recommendedName>
        <fullName evidence="2">histidine kinase</fullName>
        <ecNumber evidence="2">2.7.13.3</ecNumber>
    </recommendedName>
</protein>
<evidence type="ECO:0000256" key="2">
    <source>
        <dbReference type="ARBA" id="ARBA00012438"/>
    </source>
</evidence>
<keyword evidence="9" id="KW-1133">Transmembrane helix</keyword>
<sequence length="388" mass="42081">MDGWISRFRARTPPWGADLAVTVVFGALSVWSRVLNWPSGTVSEWAGLAVSVVSSLTLLWRRRFPAAVTVVNAVARYTGPGPMGLFAALYALGAYERNRWFVWGVPTALVLVEPFAQGWYHHGAPDLQAYISVAVMHFLPVIIGLYVASRRALLAGWVDRAERAEREQALIAERTRSEERTRIAREMHDSVAHQVSLVVLHAGALEMLVEKNPAKATQAAATIQRVSRGALDELRQMIGVLRSGPDEDTAPQPTLRQVDELVAGSREAGLDVDLRVEGDRRDLPDHIERAAFRVVQEALTNVHKHAGGARASVSLTYRPERLLVAVRNSRPADGFRRHLPSGGQGLIGLGERVQLAGGTLDAGALDDGGFRVTAELPTGGEVPTGAEG</sequence>
<dbReference type="SUPFAM" id="SSF55874">
    <property type="entry name" value="ATPase domain of HSP90 chaperone/DNA topoisomerase II/histidine kinase"/>
    <property type="match status" value="1"/>
</dbReference>
<dbReference type="PANTHER" id="PTHR24421:SF10">
    <property type="entry name" value="NITRATE_NITRITE SENSOR PROTEIN NARQ"/>
    <property type="match status" value="1"/>
</dbReference>
<feature type="transmembrane region" description="Helical" evidence="9">
    <location>
        <begin position="127"/>
        <end position="148"/>
    </location>
</feature>
<keyword evidence="8" id="KW-0902">Two-component regulatory system</keyword>
<dbReference type="InterPro" id="IPR011712">
    <property type="entry name" value="Sig_transdc_His_kin_sub3_dim/P"/>
</dbReference>
<feature type="domain" description="Signal transduction histidine kinase subgroup 3 dimerisation and phosphoacceptor" evidence="10">
    <location>
        <begin position="179"/>
        <end position="244"/>
    </location>
</feature>
<evidence type="ECO:0000259" key="10">
    <source>
        <dbReference type="Pfam" id="PF07730"/>
    </source>
</evidence>
<dbReference type="EC" id="2.7.13.3" evidence="2"/>
<evidence type="ECO:0000256" key="4">
    <source>
        <dbReference type="ARBA" id="ARBA00022679"/>
    </source>
</evidence>
<keyword evidence="6 11" id="KW-0418">Kinase</keyword>
<evidence type="ECO:0000256" key="8">
    <source>
        <dbReference type="ARBA" id="ARBA00023012"/>
    </source>
</evidence>
<keyword evidence="12" id="KW-1185">Reference proteome</keyword>
<organism evidence="11 12">
    <name type="scientific">Saccharopolyspora rosea</name>
    <dbReference type="NCBI Taxonomy" id="524884"/>
    <lineage>
        <taxon>Bacteria</taxon>
        <taxon>Bacillati</taxon>
        <taxon>Actinomycetota</taxon>
        <taxon>Actinomycetes</taxon>
        <taxon>Pseudonocardiales</taxon>
        <taxon>Pseudonocardiaceae</taxon>
        <taxon>Saccharopolyspora</taxon>
    </lineage>
</organism>
<dbReference type="GO" id="GO:0016301">
    <property type="term" value="F:kinase activity"/>
    <property type="evidence" value="ECO:0007669"/>
    <property type="project" value="UniProtKB-KW"/>
</dbReference>
<dbReference type="Proteomes" id="UP001597018">
    <property type="component" value="Unassembled WGS sequence"/>
</dbReference>
<evidence type="ECO:0000256" key="1">
    <source>
        <dbReference type="ARBA" id="ARBA00000085"/>
    </source>
</evidence>
<dbReference type="RefSeq" id="WP_263247730.1">
    <property type="nucleotide sequence ID" value="NZ_BAABLT010000017.1"/>
</dbReference>
<name>A0ABW3FPB5_9PSEU</name>
<keyword evidence="9" id="KW-0472">Membrane</keyword>
<accession>A0ABW3FPB5</accession>
<dbReference type="CDD" id="cd16917">
    <property type="entry name" value="HATPase_UhpB-NarQ-NarX-like"/>
    <property type="match status" value="1"/>
</dbReference>
<evidence type="ECO:0000256" key="3">
    <source>
        <dbReference type="ARBA" id="ARBA00022553"/>
    </source>
</evidence>
<comment type="catalytic activity">
    <reaction evidence="1">
        <text>ATP + protein L-histidine = ADP + protein N-phospho-L-histidine.</text>
        <dbReference type="EC" id="2.7.13.3"/>
    </reaction>
</comment>
<gene>
    <name evidence="11" type="ORF">ACFQ16_11490</name>
</gene>
<keyword evidence="4" id="KW-0808">Transferase</keyword>
<dbReference type="EMBL" id="JBHTIW010000006">
    <property type="protein sequence ID" value="MFD0920364.1"/>
    <property type="molecule type" value="Genomic_DNA"/>
</dbReference>
<keyword evidence="5" id="KW-0547">Nucleotide-binding</keyword>
<evidence type="ECO:0000256" key="6">
    <source>
        <dbReference type="ARBA" id="ARBA00022777"/>
    </source>
</evidence>
<evidence type="ECO:0000256" key="7">
    <source>
        <dbReference type="ARBA" id="ARBA00022840"/>
    </source>
</evidence>
<keyword evidence="7" id="KW-0067">ATP-binding</keyword>
<proteinExistence type="predicted"/>
<dbReference type="InterPro" id="IPR050482">
    <property type="entry name" value="Sensor_HK_TwoCompSys"/>
</dbReference>